<evidence type="ECO:0000256" key="1">
    <source>
        <dbReference type="SAM" id="MobiDB-lite"/>
    </source>
</evidence>
<evidence type="ECO:0000256" key="2">
    <source>
        <dbReference type="SAM" id="SignalP"/>
    </source>
</evidence>
<dbReference type="Gene3D" id="1.20.1260.10">
    <property type="match status" value="1"/>
</dbReference>
<keyword evidence="4" id="KW-1185">Reference proteome</keyword>
<sequence length="179" mass="18499">MKPVALAAALLAVASPATHAATITSAERTAALRALDDEYHAYATYQAVIDRFGAVRPFTNIQRAEARHANALIGYLQSHGIVAPANPYLTGAKPMPDAPASLAEACAVGVQAEIANAGLYDDDLLPAARGDAELTRIFVALRDASQQKHLPAFQRCGGGGQGGGHGKGMGQGKGWGRKG</sequence>
<feature type="region of interest" description="Disordered" evidence="1">
    <location>
        <begin position="156"/>
        <end position="179"/>
    </location>
</feature>
<evidence type="ECO:0000313" key="3">
    <source>
        <dbReference type="EMBL" id="MEC3861516.1"/>
    </source>
</evidence>
<dbReference type="EMBL" id="JAYLLH010000010">
    <property type="protein sequence ID" value="MEC3861516.1"/>
    <property type="molecule type" value="Genomic_DNA"/>
</dbReference>
<comment type="caution">
    <text evidence="3">The sequence shown here is derived from an EMBL/GenBank/DDBJ whole genome shotgun (WGS) entry which is preliminary data.</text>
</comment>
<dbReference type="CDD" id="cd01048">
    <property type="entry name" value="Ferritin_like_AB2"/>
    <property type="match status" value="1"/>
</dbReference>
<dbReference type="InterPro" id="IPR012347">
    <property type="entry name" value="Ferritin-like"/>
</dbReference>
<protein>
    <recommendedName>
        <fullName evidence="5">DUF2202 domain-containing protein</fullName>
    </recommendedName>
</protein>
<dbReference type="RefSeq" id="WP_326297231.1">
    <property type="nucleotide sequence ID" value="NZ_JAYLLH010000010.1"/>
</dbReference>
<dbReference type="Proteomes" id="UP001348149">
    <property type="component" value="Unassembled WGS sequence"/>
</dbReference>
<dbReference type="SUPFAM" id="SSF47240">
    <property type="entry name" value="Ferritin-like"/>
    <property type="match status" value="1"/>
</dbReference>
<feature type="signal peptide" evidence="2">
    <location>
        <begin position="1"/>
        <end position="20"/>
    </location>
</feature>
<proteinExistence type="predicted"/>
<accession>A0ABU6HHX9</accession>
<feature type="chain" id="PRO_5047141481" description="DUF2202 domain-containing protein" evidence="2">
    <location>
        <begin position="21"/>
        <end position="179"/>
    </location>
</feature>
<evidence type="ECO:0000313" key="4">
    <source>
        <dbReference type="Proteomes" id="UP001348149"/>
    </source>
</evidence>
<reference evidence="3 4" key="1">
    <citation type="submission" date="2024-01" db="EMBL/GenBank/DDBJ databases">
        <title>Mesobacterium rodlantinim sp. nov., isolated from shallow sea hydrothermal systems off Kueishantao Island.</title>
        <authorList>
            <person name="Su Z."/>
            <person name="Tang K."/>
        </authorList>
    </citation>
    <scope>NUCLEOTIDE SEQUENCE [LARGE SCALE GENOMIC DNA]</scope>
    <source>
        <strain evidence="3 4">TK19101</strain>
    </source>
</reference>
<organism evidence="3 4">
    <name type="scientific">Mesobacterium hydrothermale</name>
    <dbReference type="NCBI Taxonomy" id="3111907"/>
    <lineage>
        <taxon>Bacteria</taxon>
        <taxon>Pseudomonadati</taxon>
        <taxon>Pseudomonadota</taxon>
        <taxon>Alphaproteobacteria</taxon>
        <taxon>Rhodobacterales</taxon>
        <taxon>Roseobacteraceae</taxon>
        <taxon>Mesobacterium</taxon>
    </lineage>
</organism>
<dbReference type="InterPro" id="IPR009078">
    <property type="entry name" value="Ferritin-like_SF"/>
</dbReference>
<dbReference type="InterPro" id="IPR019243">
    <property type="entry name" value="DUF2202"/>
</dbReference>
<name>A0ABU6HHX9_9RHOB</name>
<keyword evidence="2" id="KW-0732">Signal</keyword>
<gene>
    <name evidence="3" type="ORF">VK792_09495</name>
</gene>
<evidence type="ECO:0008006" key="5">
    <source>
        <dbReference type="Google" id="ProtNLM"/>
    </source>
</evidence>